<dbReference type="InterPro" id="IPR029063">
    <property type="entry name" value="SAM-dependent_MTases_sf"/>
</dbReference>
<dbReference type="EMBL" id="QPII01000002">
    <property type="protein sequence ID" value="RCV90916.1"/>
    <property type="molecule type" value="Genomic_DNA"/>
</dbReference>
<dbReference type="Gene3D" id="3.40.50.150">
    <property type="entry name" value="Vaccinia Virus protein VP39"/>
    <property type="match status" value="1"/>
</dbReference>
<dbReference type="PANTHER" id="PTHR43861">
    <property type="entry name" value="TRANS-ACONITATE 2-METHYLTRANSFERASE-RELATED"/>
    <property type="match status" value="1"/>
</dbReference>
<protein>
    <submittedName>
        <fullName evidence="2">Methyltransferase domain-containing protein</fullName>
    </submittedName>
</protein>
<organism evidence="2 3">
    <name type="scientific">Billgrantia montanilacus</name>
    <dbReference type="NCBI Taxonomy" id="2282305"/>
    <lineage>
        <taxon>Bacteria</taxon>
        <taxon>Pseudomonadati</taxon>
        <taxon>Pseudomonadota</taxon>
        <taxon>Gammaproteobacteria</taxon>
        <taxon>Oceanospirillales</taxon>
        <taxon>Halomonadaceae</taxon>
        <taxon>Billgrantia</taxon>
    </lineage>
</organism>
<dbReference type="Gene3D" id="3.40.50.720">
    <property type="entry name" value="NAD(P)-binding Rossmann-like Domain"/>
    <property type="match status" value="1"/>
</dbReference>
<accession>A0A368U2Y4</accession>
<reference evidence="2 3" key="1">
    <citation type="submission" date="2018-07" db="EMBL/GenBank/DDBJ databases">
        <title>Halomonas montanilacus sp. nov., isolated from Lake Pengyan on Tibetan Plateau.</title>
        <authorList>
            <person name="Lu H."/>
            <person name="Xing P."/>
            <person name="Wu Q."/>
        </authorList>
    </citation>
    <scope>NUCLEOTIDE SEQUENCE [LARGE SCALE GENOMIC DNA]</scope>
    <source>
        <strain evidence="2 3">PYC7W</strain>
    </source>
</reference>
<dbReference type="SUPFAM" id="SSF53335">
    <property type="entry name" value="S-adenosyl-L-methionine-dependent methyltransferases"/>
    <property type="match status" value="1"/>
</dbReference>
<keyword evidence="2" id="KW-0489">Methyltransferase</keyword>
<evidence type="ECO:0000313" key="2">
    <source>
        <dbReference type="EMBL" id="RCV90916.1"/>
    </source>
</evidence>
<gene>
    <name evidence="2" type="ORF">DU505_03165</name>
</gene>
<sequence length="299" mass="33219">MNSRHYGALLNNTFLHLGFALPSSAYPMAAEAQGIPVLREFFGEALGRQLAGEGRQADLIIGNNVYAHVSDINDFTRGFKATLKPGGTIILKFPHLMRLFEYNQFDTSYHERISYLSLYTVSRLFQAAGQRVWQVEEFPTHGGSLRVYDCHADDPKADHASVAALLNEEAGRGPQRLETCQSHPDRIKNDLLAFLVEQQRNGKKVTAYGAANKGNTLFNYAVVKPDLLAYVCDAAPAKKGKYMPGSHIPILTPEYILEIRPDYVLILYWSIAEEIGKLSVDLVADSIRFATAVPESSIQ</sequence>
<evidence type="ECO:0000259" key="1">
    <source>
        <dbReference type="Pfam" id="PF08484"/>
    </source>
</evidence>
<evidence type="ECO:0000313" key="3">
    <source>
        <dbReference type="Proteomes" id="UP000252405"/>
    </source>
</evidence>
<dbReference type="OrthoDB" id="9815644at2"/>
<dbReference type="RefSeq" id="WP_114477557.1">
    <property type="nucleotide sequence ID" value="NZ_QPII01000002.1"/>
</dbReference>
<dbReference type="Pfam" id="PF08484">
    <property type="entry name" value="Methyltransf_14"/>
    <property type="match status" value="1"/>
</dbReference>
<dbReference type="Proteomes" id="UP000252405">
    <property type="component" value="Unassembled WGS sequence"/>
</dbReference>
<dbReference type="Pfam" id="PF13489">
    <property type="entry name" value="Methyltransf_23"/>
    <property type="match status" value="1"/>
</dbReference>
<proteinExistence type="predicted"/>
<dbReference type="AlphaFoldDB" id="A0A368U2Y4"/>
<name>A0A368U2Y4_9GAMM</name>
<keyword evidence="2" id="KW-0808">Transferase</keyword>
<dbReference type="PANTHER" id="PTHR43861:SF5">
    <property type="entry name" value="BLL5978 PROTEIN"/>
    <property type="match status" value="1"/>
</dbReference>
<dbReference type="InterPro" id="IPR013691">
    <property type="entry name" value="MeTrfase_14"/>
</dbReference>
<comment type="caution">
    <text evidence="2">The sequence shown here is derived from an EMBL/GenBank/DDBJ whole genome shotgun (WGS) entry which is preliminary data.</text>
</comment>
<dbReference type="GO" id="GO:0032259">
    <property type="term" value="P:methylation"/>
    <property type="evidence" value="ECO:0007669"/>
    <property type="project" value="UniProtKB-KW"/>
</dbReference>
<dbReference type="GO" id="GO:0008168">
    <property type="term" value="F:methyltransferase activity"/>
    <property type="evidence" value="ECO:0007669"/>
    <property type="project" value="UniProtKB-KW"/>
</dbReference>
<feature type="domain" description="C-methyltransferase" evidence="1">
    <location>
        <begin position="139"/>
        <end position="294"/>
    </location>
</feature>
<keyword evidence="3" id="KW-1185">Reference proteome</keyword>